<protein>
    <submittedName>
        <fullName evidence="2">Uncharacterized protein</fullName>
    </submittedName>
</protein>
<feature type="transmembrane region" description="Helical" evidence="1">
    <location>
        <begin position="208"/>
        <end position="230"/>
    </location>
</feature>
<evidence type="ECO:0000313" key="3">
    <source>
        <dbReference type="Proteomes" id="UP000254000"/>
    </source>
</evidence>
<dbReference type="OrthoDB" id="3177521at2"/>
<keyword evidence="1" id="KW-0472">Membrane</keyword>
<evidence type="ECO:0000313" key="2">
    <source>
        <dbReference type="EMBL" id="RDB67257.1"/>
    </source>
</evidence>
<feature type="transmembrane region" description="Helical" evidence="1">
    <location>
        <begin position="236"/>
        <end position="255"/>
    </location>
</feature>
<dbReference type="EMBL" id="PPTS01000001">
    <property type="protein sequence ID" value="RDB67257.1"/>
    <property type="molecule type" value="Genomic_DNA"/>
</dbReference>
<name>A0A369M8L5_9ACTN</name>
<gene>
    <name evidence="2" type="ORF">C1877_02130</name>
</gene>
<comment type="caution">
    <text evidence="2">The sequence shown here is derived from an EMBL/GenBank/DDBJ whole genome shotgun (WGS) entry which is preliminary data.</text>
</comment>
<feature type="transmembrane region" description="Helical" evidence="1">
    <location>
        <begin position="153"/>
        <end position="174"/>
    </location>
</feature>
<keyword evidence="1" id="KW-0812">Transmembrane</keyword>
<keyword evidence="3" id="KW-1185">Reference proteome</keyword>
<feature type="transmembrane region" description="Helical" evidence="1">
    <location>
        <begin position="127"/>
        <end position="147"/>
    </location>
</feature>
<accession>A0A369M8L5</accession>
<reference evidence="2 3" key="1">
    <citation type="journal article" date="2018" name="Elife">
        <title>Discovery and characterization of a prevalent human gut bacterial enzyme sufficient for the inactivation of a family of plant toxins.</title>
        <authorList>
            <person name="Koppel N."/>
            <person name="Bisanz J.E."/>
            <person name="Pandelia M.E."/>
            <person name="Turnbaugh P.J."/>
            <person name="Balskus E.P."/>
        </authorList>
    </citation>
    <scope>NUCLEOTIDE SEQUENCE [LARGE SCALE GENOMIC DNA]</scope>
    <source>
        <strain evidence="2 3">3C</strain>
    </source>
</reference>
<dbReference type="RefSeq" id="WP_114568229.1">
    <property type="nucleotide sequence ID" value="NZ_CABMMS010000001.1"/>
</dbReference>
<dbReference type="AlphaFoldDB" id="A0A369M8L5"/>
<feature type="transmembrane region" description="Helical" evidence="1">
    <location>
        <begin position="296"/>
        <end position="319"/>
    </location>
</feature>
<dbReference type="PROSITE" id="PS51257">
    <property type="entry name" value="PROKAR_LIPOPROTEIN"/>
    <property type="match status" value="1"/>
</dbReference>
<feature type="transmembrane region" description="Helical" evidence="1">
    <location>
        <begin position="267"/>
        <end position="290"/>
    </location>
</feature>
<feature type="transmembrane region" description="Helical" evidence="1">
    <location>
        <begin position="44"/>
        <end position="65"/>
    </location>
</feature>
<dbReference type="GeneID" id="78358512"/>
<feature type="transmembrane region" description="Helical" evidence="1">
    <location>
        <begin position="97"/>
        <end position="115"/>
    </location>
</feature>
<feature type="transmembrane region" description="Helical" evidence="1">
    <location>
        <begin position="331"/>
        <end position="354"/>
    </location>
</feature>
<evidence type="ECO:0000256" key="1">
    <source>
        <dbReference type="SAM" id="Phobius"/>
    </source>
</evidence>
<keyword evidence="1" id="KW-1133">Transmembrane helix</keyword>
<sequence length="411" mass="43296">MKALARAWSPVSLALSCVLASIALCLHADNILLFALEKTGAADLFVCAFLGGAAALCLAVAVSAHDDEQRRWSIGVGLASAGAGIVFALLLDALPAPMVSVCSGALLGFGLTCLLRQWGRFYRSFTFQGALLNTGLSFLLSSLWWFAMVHAGTPFLFCLGLIVLVLSGGLPLLASDIVRADEVRAGLRDREERWVPYVSIWQVMRQGWAAVVGLMFNFFVIGLTFWSLAAGLGSGIVPKPLAYVLVAVVVWRVAVRVREPQGGMLEAFYRVALPVAATLMLASPLLSGLFPGVDGMVLSVLSYVGVATINVLGLVVLFWSAKSSEVGFSKMFAAFCASCAASLALGMLTFQLLGPEASRGFALVLLVAYLAAVLLGEVWRAATRARAAEPSEPAGEPACDCEAVDALEGGD</sequence>
<dbReference type="Proteomes" id="UP000254000">
    <property type="component" value="Unassembled WGS sequence"/>
</dbReference>
<feature type="transmembrane region" description="Helical" evidence="1">
    <location>
        <begin position="72"/>
        <end position="91"/>
    </location>
</feature>
<feature type="transmembrane region" description="Helical" evidence="1">
    <location>
        <begin position="360"/>
        <end position="379"/>
    </location>
</feature>
<proteinExistence type="predicted"/>
<organism evidence="2 3">
    <name type="scientific">Gordonibacter pamelaeae</name>
    <dbReference type="NCBI Taxonomy" id="471189"/>
    <lineage>
        <taxon>Bacteria</taxon>
        <taxon>Bacillati</taxon>
        <taxon>Actinomycetota</taxon>
        <taxon>Coriobacteriia</taxon>
        <taxon>Eggerthellales</taxon>
        <taxon>Eggerthellaceae</taxon>
        <taxon>Gordonibacter</taxon>
    </lineage>
</organism>